<keyword evidence="5" id="KW-1185">Reference proteome</keyword>
<dbReference type="SUPFAM" id="SSF140566">
    <property type="entry name" value="FlgN-like"/>
    <property type="match status" value="1"/>
</dbReference>
<evidence type="ECO:0000313" key="4">
    <source>
        <dbReference type="EMBL" id="ODA31706.1"/>
    </source>
</evidence>
<dbReference type="STRING" id="1080227.A8L45_15800"/>
<protein>
    <submittedName>
        <fullName evidence="4">Flagellar biosynthesis protein FlgN</fullName>
    </submittedName>
</protein>
<dbReference type="OrthoDB" id="5900563at2"/>
<dbReference type="AlphaFoldDB" id="A0A1C3EEP6"/>
<dbReference type="Gene3D" id="1.20.58.300">
    <property type="entry name" value="FlgN-like"/>
    <property type="match status" value="1"/>
</dbReference>
<keyword evidence="4" id="KW-0282">Flagellum</keyword>
<evidence type="ECO:0000313" key="5">
    <source>
        <dbReference type="Proteomes" id="UP000094936"/>
    </source>
</evidence>
<name>A0A1C3EEP6_9GAMM</name>
<dbReference type="InterPro" id="IPR007809">
    <property type="entry name" value="FlgN-like"/>
</dbReference>
<sequence length="145" mass="16017">MSDLNKLSSLTDLLAGQMQAVCDLEVVLQEETQAIANRKSADIQECAKRKLQLLNLIQQHDALISRNPELSTIKDEQQDEINAIKQQLTTCQHINEANGAALQRAHLSMHKLRNLFQEATGRFEMTYDAGGQASGSKTLGTNVKA</sequence>
<dbReference type="Pfam" id="PF05130">
    <property type="entry name" value="FlgN"/>
    <property type="match status" value="1"/>
</dbReference>
<dbReference type="GO" id="GO:0044780">
    <property type="term" value="P:bacterial-type flagellum assembly"/>
    <property type="evidence" value="ECO:0007669"/>
    <property type="project" value="InterPro"/>
</dbReference>
<accession>A0A1C3EEP6</accession>
<reference evidence="4 5" key="1">
    <citation type="submission" date="2016-05" db="EMBL/GenBank/DDBJ databases">
        <title>Genomic Taxonomy of the Vibrionaceae.</title>
        <authorList>
            <person name="Gomez-Gil B."/>
            <person name="Enciso-Ibarra J."/>
        </authorList>
    </citation>
    <scope>NUCLEOTIDE SEQUENCE [LARGE SCALE GENOMIC DNA]</scope>
    <source>
        <strain evidence="4 5">CAIM 1920</strain>
    </source>
</reference>
<comment type="similarity">
    <text evidence="2">Belongs to the FlgN family.</text>
</comment>
<dbReference type="EMBL" id="LYBM01000031">
    <property type="protein sequence ID" value="ODA31706.1"/>
    <property type="molecule type" value="Genomic_DNA"/>
</dbReference>
<keyword evidence="3" id="KW-1005">Bacterial flagellum biogenesis</keyword>
<dbReference type="RefSeq" id="WP_068904009.1">
    <property type="nucleotide sequence ID" value="NZ_JBHUIF010000032.1"/>
</dbReference>
<keyword evidence="4" id="KW-0969">Cilium</keyword>
<evidence type="ECO:0000256" key="2">
    <source>
        <dbReference type="ARBA" id="ARBA00007703"/>
    </source>
</evidence>
<dbReference type="Proteomes" id="UP000094936">
    <property type="component" value="Unassembled WGS sequence"/>
</dbReference>
<evidence type="ECO:0000256" key="3">
    <source>
        <dbReference type="ARBA" id="ARBA00022795"/>
    </source>
</evidence>
<keyword evidence="4" id="KW-0966">Cell projection</keyword>
<dbReference type="InterPro" id="IPR036679">
    <property type="entry name" value="FlgN-like_sf"/>
</dbReference>
<organism evidence="4 5">
    <name type="scientific">Veronia pacifica</name>
    <dbReference type="NCBI Taxonomy" id="1080227"/>
    <lineage>
        <taxon>Bacteria</taxon>
        <taxon>Pseudomonadati</taxon>
        <taxon>Pseudomonadota</taxon>
        <taxon>Gammaproteobacteria</taxon>
        <taxon>Vibrionales</taxon>
        <taxon>Vibrionaceae</taxon>
        <taxon>Veronia</taxon>
    </lineage>
</organism>
<comment type="function">
    <text evidence="1">Required for the efficient initiation of filament assembly.</text>
</comment>
<proteinExistence type="inferred from homology"/>
<comment type="caution">
    <text evidence="4">The sequence shown here is derived from an EMBL/GenBank/DDBJ whole genome shotgun (WGS) entry which is preliminary data.</text>
</comment>
<gene>
    <name evidence="4" type="ORF">A8L45_15800</name>
</gene>
<evidence type="ECO:0000256" key="1">
    <source>
        <dbReference type="ARBA" id="ARBA00002397"/>
    </source>
</evidence>